<evidence type="ECO:0000256" key="4">
    <source>
        <dbReference type="ARBA" id="ARBA00022679"/>
    </source>
</evidence>
<reference evidence="9" key="1">
    <citation type="submission" date="2022-04" db="EMBL/GenBank/DDBJ databases">
        <title>Hymenobacter sp. isolated from the air.</title>
        <authorList>
            <person name="Won M."/>
            <person name="Lee C.-M."/>
            <person name="Woen H.-Y."/>
            <person name="Kwon S.-W."/>
        </authorList>
    </citation>
    <scope>NUCLEOTIDE SEQUENCE</scope>
    <source>
        <strain evidence="9">5116S-3</strain>
    </source>
</reference>
<evidence type="ECO:0000313" key="9">
    <source>
        <dbReference type="EMBL" id="UOQ73439.1"/>
    </source>
</evidence>
<dbReference type="RefSeq" id="WP_244676791.1">
    <property type="nucleotide sequence ID" value="NZ_CP095046.1"/>
</dbReference>
<dbReference type="KEGG" id="hcu:MUN79_05700"/>
<dbReference type="GO" id="GO:0009103">
    <property type="term" value="P:lipopolysaccharide biosynthetic process"/>
    <property type="evidence" value="ECO:0007669"/>
    <property type="project" value="UniProtKB-ARBA"/>
</dbReference>
<dbReference type="EMBL" id="CP095046">
    <property type="protein sequence ID" value="UOQ73439.1"/>
    <property type="molecule type" value="Genomic_DNA"/>
</dbReference>
<evidence type="ECO:0000256" key="8">
    <source>
        <dbReference type="SAM" id="Phobius"/>
    </source>
</evidence>
<dbReference type="AlphaFoldDB" id="A0A8T9QCZ0"/>
<keyword evidence="3" id="KW-0328">Glycosyltransferase</keyword>
<sequence>MAGTYAFYRLAARRFRSWPLGLLGAVLLWTSPRLFAEAFYNYKDLVFLAFFTLGIYTLTRLLLRPSWRWALAHALATGAAVDVRTMGVLLLGFTFFFAGLELWHRPAVRRPLLLALLLYLPAAAAVVVAGWPYLWEQPVTHFLAAFQSFSRYRSDMLVQYWGQQISVRSLPWHYVPVWLLITTPVAYSLLFGAGVISLAAAVSRGRGMAAHPLRPPGPAVRRLVFCSIGGCCAASLGSV</sequence>
<evidence type="ECO:0000256" key="7">
    <source>
        <dbReference type="ARBA" id="ARBA00023136"/>
    </source>
</evidence>
<dbReference type="GO" id="GO:0016763">
    <property type="term" value="F:pentosyltransferase activity"/>
    <property type="evidence" value="ECO:0007669"/>
    <property type="project" value="TreeGrafter"/>
</dbReference>
<evidence type="ECO:0000256" key="5">
    <source>
        <dbReference type="ARBA" id="ARBA00022692"/>
    </source>
</evidence>
<evidence type="ECO:0000313" key="10">
    <source>
        <dbReference type="Proteomes" id="UP000831796"/>
    </source>
</evidence>
<organism evidence="9 10">
    <name type="scientific">Hymenobacter cellulosilyticus</name>
    <dbReference type="NCBI Taxonomy" id="2932248"/>
    <lineage>
        <taxon>Bacteria</taxon>
        <taxon>Pseudomonadati</taxon>
        <taxon>Bacteroidota</taxon>
        <taxon>Cytophagia</taxon>
        <taxon>Cytophagales</taxon>
        <taxon>Hymenobacteraceae</taxon>
        <taxon>Hymenobacter</taxon>
    </lineage>
</organism>
<proteinExistence type="predicted"/>
<comment type="subcellular location">
    <subcellularLocation>
        <location evidence="1">Cell membrane</location>
        <topology evidence="1">Multi-pass membrane protein</topology>
    </subcellularLocation>
</comment>
<feature type="transmembrane region" description="Helical" evidence="8">
    <location>
        <begin position="45"/>
        <end position="63"/>
    </location>
</feature>
<keyword evidence="10" id="KW-1185">Reference proteome</keyword>
<feature type="transmembrane region" description="Helical" evidence="8">
    <location>
        <begin position="83"/>
        <end position="100"/>
    </location>
</feature>
<keyword evidence="5 8" id="KW-0812">Transmembrane</keyword>
<evidence type="ECO:0000256" key="1">
    <source>
        <dbReference type="ARBA" id="ARBA00004651"/>
    </source>
</evidence>
<feature type="transmembrane region" description="Helical" evidence="8">
    <location>
        <begin position="177"/>
        <end position="202"/>
    </location>
</feature>
<dbReference type="PANTHER" id="PTHR33908:SF11">
    <property type="entry name" value="MEMBRANE PROTEIN"/>
    <property type="match status" value="1"/>
</dbReference>
<dbReference type="InterPro" id="IPR050297">
    <property type="entry name" value="LipidA_mod_glycosyltrf_83"/>
</dbReference>
<evidence type="ECO:0000256" key="2">
    <source>
        <dbReference type="ARBA" id="ARBA00022475"/>
    </source>
</evidence>
<evidence type="ECO:0000256" key="3">
    <source>
        <dbReference type="ARBA" id="ARBA00022676"/>
    </source>
</evidence>
<keyword evidence="6 8" id="KW-1133">Transmembrane helix</keyword>
<feature type="transmembrane region" description="Helical" evidence="8">
    <location>
        <begin position="112"/>
        <end position="134"/>
    </location>
</feature>
<keyword evidence="4" id="KW-0808">Transferase</keyword>
<accession>A0A8T9QCZ0</accession>
<keyword evidence="7 8" id="KW-0472">Membrane</keyword>
<dbReference type="Proteomes" id="UP000831796">
    <property type="component" value="Chromosome"/>
</dbReference>
<feature type="transmembrane region" description="Helical" evidence="8">
    <location>
        <begin position="18"/>
        <end position="36"/>
    </location>
</feature>
<keyword evidence="2" id="KW-1003">Cell membrane</keyword>
<dbReference type="GO" id="GO:0005886">
    <property type="term" value="C:plasma membrane"/>
    <property type="evidence" value="ECO:0007669"/>
    <property type="project" value="UniProtKB-SubCell"/>
</dbReference>
<dbReference type="PANTHER" id="PTHR33908">
    <property type="entry name" value="MANNOSYLTRANSFERASE YKCB-RELATED"/>
    <property type="match status" value="1"/>
</dbReference>
<evidence type="ECO:0000256" key="6">
    <source>
        <dbReference type="ARBA" id="ARBA00022989"/>
    </source>
</evidence>
<name>A0A8T9QCZ0_9BACT</name>
<protein>
    <submittedName>
        <fullName evidence="9">Glycosyltransferase family 39 protein</fullName>
    </submittedName>
</protein>
<gene>
    <name evidence="9" type="ORF">MUN79_05700</name>
</gene>